<feature type="chain" id="PRO_5016462132" evidence="1">
    <location>
        <begin position="34"/>
        <end position="129"/>
    </location>
</feature>
<dbReference type="Proteomes" id="UP000245708">
    <property type="component" value="Unassembled WGS sequence"/>
</dbReference>
<dbReference type="EMBL" id="QGGW01000003">
    <property type="protein sequence ID" value="PWK61184.1"/>
    <property type="molecule type" value="Genomic_DNA"/>
</dbReference>
<dbReference type="AlphaFoldDB" id="A0A316GJJ6"/>
<feature type="signal peptide" evidence="1">
    <location>
        <begin position="1"/>
        <end position="33"/>
    </location>
</feature>
<organism evidence="2 3">
    <name type="scientific">Roseicyclus mahoneyensis</name>
    <dbReference type="NCBI Taxonomy" id="164332"/>
    <lineage>
        <taxon>Bacteria</taxon>
        <taxon>Pseudomonadati</taxon>
        <taxon>Pseudomonadota</taxon>
        <taxon>Alphaproteobacteria</taxon>
        <taxon>Rhodobacterales</taxon>
        <taxon>Roseobacteraceae</taxon>
        <taxon>Roseicyclus</taxon>
    </lineage>
</organism>
<name>A0A316GJJ6_9RHOB</name>
<protein>
    <submittedName>
        <fullName evidence="2">Uncharacterized protein</fullName>
    </submittedName>
</protein>
<keyword evidence="1" id="KW-0732">Signal</keyword>
<sequence length="129" mass="14175">MTTPNRPFRALSIAAPAFATLALVAFLALPATAQQNLHQDDWTFNLFNDSSIALQAFQIQEMSGAFSHNWLARGMAPGEGLTLEFSDPLDTRCEILTRVVFRNGAVLDGYIDYCGTAIVQVTNEGLFFE</sequence>
<evidence type="ECO:0000313" key="3">
    <source>
        <dbReference type="Proteomes" id="UP000245708"/>
    </source>
</evidence>
<evidence type="ECO:0000256" key="1">
    <source>
        <dbReference type="SAM" id="SignalP"/>
    </source>
</evidence>
<reference evidence="2 3" key="1">
    <citation type="submission" date="2018-05" db="EMBL/GenBank/DDBJ databases">
        <title>Genomic Encyclopedia of Type Strains, Phase IV (KMG-IV): sequencing the most valuable type-strain genomes for metagenomic binning, comparative biology and taxonomic classification.</title>
        <authorList>
            <person name="Goeker M."/>
        </authorList>
    </citation>
    <scope>NUCLEOTIDE SEQUENCE [LARGE SCALE GENOMIC DNA]</scope>
    <source>
        <strain evidence="2 3">DSM 16097</strain>
    </source>
</reference>
<keyword evidence="3" id="KW-1185">Reference proteome</keyword>
<dbReference type="OrthoDB" id="7306317at2"/>
<dbReference type="RefSeq" id="WP_109667432.1">
    <property type="nucleotide sequence ID" value="NZ_QGGW01000003.1"/>
</dbReference>
<comment type="caution">
    <text evidence="2">The sequence shown here is derived from an EMBL/GenBank/DDBJ whole genome shotgun (WGS) entry which is preliminary data.</text>
</comment>
<proteinExistence type="predicted"/>
<evidence type="ECO:0000313" key="2">
    <source>
        <dbReference type="EMBL" id="PWK61184.1"/>
    </source>
</evidence>
<gene>
    <name evidence="2" type="ORF">C7455_103386</name>
</gene>
<accession>A0A316GJJ6</accession>